<evidence type="ECO:0000313" key="2">
    <source>
        <dbReference type="Proteomes" id="UP001530400"/>
    </source>
</evidence>
<evidence type="ECO:0000313" key="1">
    <source>
        <dbReference type="EMBL" id="KAL3786338.1"/>
    </source>
</evidence>
<proteinExistence type="predicted"/>
<accession>A0ABD3PE59</accession>
<comment type="caution">
    <text evidence="1">The sequence shown here is derived from an EMBL/GenBank/DDBJ whole genome shotgun (WGS) entry which is preliminary data.</text>
</comment>
<dbReference type="SUPFAM" id="SSF50156">
    <property type="entry name" value="PDZ domain-like"/>
    <property type="match status" value="1"/>
</dbReference>
<dbReference type="SUPFAM" id="SSF54292">
    <property type="entry name" value="2Fe-2S ferredoxin-like"/>
    <property type="match status" value="1"/>
</dbReference>
<reference evidence="1 2" key="1">
    <citation type="submission" date="2024-10" db="EMBL/GenBank/DDBJ databases">
        <title>Updated reference genomes for cyclostephanoid diatoms.</title>
        <authorList>
            <person name="Roberts W.R."/>
            <person name="Alverson A.J."/>
        </authorList>
    </citation>
    <scope>NUCLEOTIDE SEQUENCE [LARGE SCALE GENOMIC DNA]</scope>
    <source>
        <strain evidence="1 2">AJA010-31</strain>
    </source>
</reference>
<organism evidence="1 2">
    <name type="scientific">Cyclotella atomus</name>
    <dbReference type="NCBI Taxonomy" id="382360"/>
    <lineage>
        <taxon>Eukaryota</taxon>
        <taxon>Sar</taxon>
        <taxon>Stramenopiles</taxon>
        <taxon>Ochrophyta</taxon>
        <taxon>Bacillariophyta</taxon>
        <taxon>Coscinodiscophyceae</taxon>
        <taxon>Thalassiosirophycidae</taxon>
        <taxon>Stephanodiscales</taxon>
        <taxon>Stephanodiscaceae</taxon>
        <taxon>Cyclotella</taxon>
    </lineage>
</organism>
<sequence length="168" mass="18536">MGVSDGVVIVGISPNGNTARLNLDVFSNISQYDSIFDRCICIRDKIMSVNGIPCHDKGFEEVMELITNSEAKEATIELGRIEGSTVFHYSKGRCIAAKPGESYGFLAAKCGVNVAYECRTGNCLTCSRQMEFPDKSNSGKKGNIYQRVILNCVGTVPRNYEWLNIFDE</sequence>
<dbReference type="Gene3D" id="2.30.42.10">
    <property type="match status" value="1"/>
</dbReference>
<name>A0ABD3PE59_9STRA</name>
<dbReference type="InterPro" id="IPR036034">
    <property type="entry name" value="PDZ_sf"/>
</dbReference>
<gene>
    <name evidence="1" type="ORF">ACHAWO_005830</name>
</gene>
<dbReference type="EMBL" id="JALLPJ020000654">
    <property type="protein sequence ID" value="KAL3786338.1"/>
    <property type="molecule type" value="Genomic_DNA"/>
</dbReference>
<protein>
    <recommendedName>
        <fullName evidence="3">PDZ domain-containing protein</fullName>
    </recommendedName>
</protein>
<evidence type="ECO:0008006" key="3">
    <source>
        <dbReference type="Google" id="ProtNLM"/>
    </source>
</evidence>
<keyword evidence="2" id="KW-1185">Reference proteome</keyword>
<dbReference type="AlphaFoldDB" id="A0ABD3PE59"/>
<dbReference type="InterPro" id="IPR036010">
    <property type="entry name" value="2Fe-2S_ferredoxin-like_sf"/>
</dbReference>
<dbReference type="Proteomes" id="UP001530400">
    <property type="component" value="Unassembled WGS sequence"/>
</dbReference>